<sequence length="321" mass="37326">MSKDLSFEIHLQILDQLDQASVLQYQRVCKNWKRPASQKLVQNVKFQDGKKALQFINMIVASPELGKYVKHFQGIGGAPIEESALPTLRKFIQCIPQVETLVLPGYGKTLLHIAEELNKGNLKHLNNLGFPDWYSVKPCDYVKVLSAMKYLPKAISFNLTEFQEKHEEPFTLRDPLLTKRPDLLEEVKDLHFFTFSSTTIKDLDDIVNKCPVADNLSIFVKDFEDPDNRLMEIQPNMNIKKLDICCTYYTKVCVQYICKKFPKVKHLQLQDYDFYEYEEDYKLPKAALNMLKKYALGMDTYSIMLEGQRTPWDFNGSRKSK</sequence>
<accession>A0A1C7NNZ8</accession>
<dbReference type="InterPro" id="IPR001810">
    <property type="entry name" value="F-box_dom"/>
</dbReference>
<keyword evidence="3" id="KW-1185">Reference proteome</keyword>
<dbReference type="SUPFAM" id="SSF81383">
    <property type="entry name" value="F-box domain"/>
    <property type="match status" value="1"/>
</dbReference>
<dbReference type="Gene3D" id="1.20.1280.50">
    <property type="match status" value="1"/>
</dbReference>
<dbReference type="InterPro" id="IPR032675">
    <property type="entry name" value="LRR_dom_sf"/>
</dbReference>
<protein>
    <recommendedName>
        <fullName evidence="1">F-box domain-containing protein</fullName>
    </recommendedName>
</protein>
<dbReference type="OrthoDB" id="2294822at2759"/>
<reference evidence="2 3" key="1">
    <citation type="submission" date="2016-03" db="EMBL/GenBank/DDBJ databases">
        <title>Choanephora cucurbitarum.</title>
        <authorList>
            <person name="Min B."/>
            <person name="Park H."/>
            <person name="Park J.-H."/>
            <person name="Shin H.-D."/>
            <person name="Choi I.-G."/>
        </authorList>
    </citation>
    <scope>NUCLEOTIDE SEQUENCE [LARGE SCALE GENOMIC DNA]</scope>
    <source>
        <strain evidence="2 3">KUS-F28377</strain>
    </source>
</reference>
<proteinExistence type="predicted"/>
<dbReference type="SUPFAM" id="SSF52047">
    <property type="entry name" value="RNI-like"/>
    <property type="match status" value="1"/>
</dbReference>
<dbReference type="Pfam" id="PF00646">
    <property type="entry name" value="F-box"/>
    <property type="match status" value="1"/>
</dbReference>
<dbReference type="InParanoid" id="A0A1C7NNZ8"/>
<evidence type="ECO:0000313" key="2">
    <source>
        <dbReference type="EMBL" id="OBZ90186.1"/>
    </source>
</evidence>
<dbReference type="EMBL" id="LUGH01000060">
    <property type="protein sequence ID" value="OBZ90186.1"/>
    <property type="molecule type" value="Genomic_DNA"/>
</dbReference>
<comment type="caution">
    <text evidence="2">The sequence shown here is derived from an EMBL/GenBank/DDBJ whole genome shotgun (WGS) entry which is preliminary data.</text>
</comment>
<feature type="domain" description="F-box" evidence="1">
    <location>
        <begin position="4"/>
        <end position="34"/>
    </location>
</feature>
<name>A0A1C7NNZ8_9FUNG</name>
<dbReference type="AlphaFoldDB" id="A0A1C7NNZ8"/>
<dbReference type="Proteomes" id="UP000093000">
    <property type="component" value="Unassembled WGS sequence"/>
</dbReference>
<evidence type="ECO:0000313" key="3">
    <source>
        <dbReference type="Proteomes" id="UP000093000"/>
    </source>
</evidence>
<evidence type="ECO:0000259" key="1">
    <source>
        <dbReference type="Pfam" id="PF00646"/>
    </source>
</evidence>
<dbReference type="InterPro" id="IPR036047">
    <property type="entry name" value="F-box-like_dom_sf"/>
</dbReference>
<gene>
    <name evidence="2" type="ORF">A0J61_01777</name>
</gene>
<dbReference type="CDD" id="cd09917">
    <property type="entry name" value="F-box_SF"/>
    <property type="match status" value="1"/>
</dbReference>
<dbReference type="Gene3D" id="3.80.10.10">
    <property type="entry name" value="Ribonuclease Inhibitor"/>
    <property type="match status" value="1"/>
</dbReference>
<organism evidence="2 3">
    <name type="scientific">Choanephora cucurbitarum</name>
    <dbReference type="NCBI Taxonomy" id="101091"/>
    <lineage>
        <taxon>Eukaryota</taxon>
        <taxon>Fungi</taxon>
        <taxon>Fungi incertae sedis</taxon>
        <taxon>Mucoromycota</taxon>
        <taxon>Mucoromycotina</taxon>
        <taxon>Mucoromycetes</taxon>
        <taxon>Mucorales</taxon>
        <taxon>Mucorineae</taxon>
        <taxon>Choanephoraceae</taxon>
        <taxon>Choanephoroideae</taxon>
        <taxon>Choanephora</taxon>
    </lineage>
</organism>